<organism evidence="1 2">
    <name type="scientific">Cardamine amara subsp. amara</name>
    <dbReference type="NCBI Taxonomy" id="228776"/>
    <lineage>
        <taxon>Eukaryota</taxon>
        <taxon>Viridiplantae</taxon>
        <taxon>Streptophyta</taxon>
        <taxon>Embryophyta</taxon>
        <taxon>Tracheophyta</taxon>
        <taxon>Spermatophyta</taxon>
        <taxon>Magnoliopsida</taxon>
        <taxon>eudicotyledons</taxon>
        <taxon>Gunneridae</taxon>
        <taxon>Pentapetalae</taxon>
        <taxon>rosids</taxon>
        <taxon>malvids</taxon>
        <taxon>Brassicales</taxon>
        <taxon>Brassicaceae</taxon>
        <taxon>Cardamineae</taxon>
        <taxon>Cardamine</taxon>
    </lineage>
</organism>
<comment type="caution">
    <text evidence="1">The sequence shown here is derived from an EMBL/GenBank/DDBJ whole genome shotgun (WGS) entry which is preliminary data.</text>
</comment>
<name>A0ABD0ZYX5_CARAN</name>
<reference evidence="1 2" key="1">
    <citation type="submission" date="2024-04" db="EMBL/GenBank/DDBJ databases">
        <title>Genome assembly C_amara_ONT_v2.</title>
        <authorList>
            <person name="Yant L."/>
            <person name="Moore C."/>
            <person name="Slenker M."/>
        </authorList>
    </citation>
    <scope>NUCLEOTIDE SEQUENCE [LARGE SCALE GENOMIC DNA]</scope>
    <source>
        <tissue evidence="1">Leaf</tissue>
    </source>
</reference>
<accession>A0ABD0ZYX5</accession>
<sequence>MLLTDVDPSRRLFAGSRLRITKLGDSMLEAAFGMRAEKYLIPKTHMYSPQKFFSTLRRTQFPVILAFAMPINKSQPLSFSKVVQDQSCLRDKGILPYPKPRPELVLKFLSQVKMGNPKKMWRMLCSRTCFRTFSQTCVVSAKHVLFQPNIVIGH</sequence>
<dbReference type="Proteomes" id="UP001558713">
    <property type="component" value="Unassembled WGS sequence"/>
</dbReference>
<keyword evidence="2" id="KW-1185">Reference proteome</keyword>
<dbReference type="EMBL" id="JBANAX010000637">
    <property type="protein sequence ID" value="KAL1199796.1"/>
    <property type="molecule type" value="Genomic_DNA"/>
</dbReference>
<evidence type="ECO:0000313" key="2">
    <source>
        <dbReference type="Proteomes" id="UP001558713"/>
    </source>
</evidence>
<proteinExistence type="predicted"/>
<gene>
    <name evidence="1" type="ORF">V5N11_013059</name>
</gene>
<dbReference type="AlphaFoldDB" id="A0ABD0ZYX5"/>
<protein>
    <submittedName>
        <fullName evidence="1">Uncharacterized protein</fullName>
    </submittedName>
</protein>
<evidence type="ECO:0000313" key="1">
    <source>
        <dbReference type="EMBL" id="KAL1199796.1"/>
    </source>
</evidence>